<dbReference type="GO" id="GO:0004930">
    <property type="term" value="F:G protein-coupled receptor activity"/>
    <property type="evidence" value="ECO:0007669"/>
    <property type="project" value="UniProtKB-KW"/>
</dbReference>
<comment type="similarity">
    <text evidence="9">Belongs to the G-protein coupled receptor 1 family.</text>
</comment>
<evidence type="ECO:0000256" key="7">
    <source>
        <dbReference type="ARBA" id="ARBA00023170"/>
    </source>
</evidence>
<organism evidence="10 11">
    <name type="scientific">Opisthorchis viverrini</name>
    <name type="common">Southeast Asian liver fluke</name>
    <dbReference type="NCBI Taxonomy" id="6198"/>
    <lineage>
        <taxon>Eukaryota</taxon>
        <taxon>Metazoa</taxon>
        <taxon>Spiralia</taxon>
        <taxon>Lophotrochozoa</taxon>
        <taxon>Platyhelminthes</taxon>
        <taxon>Trematoda</taxon>
        <taxon>Digenea</taxon>
        <taxon>Opisthorchiida</taxon>
        <taxon>Opisthorchiata</taxon>
        <taxon>Opisthorchiidae</taxon>
        <taxon>Opisthorchis</taxon>
    </lineage>
</organism>
<dbReference type="PRINTS" id="PR00237">
    <property type="entry name" value="GPCRRHODOPSN"/>
</dbReference>
<evidence type="ECO:0000256" key="8">
    <source>
        <dbReference type="ARBA" id="ARBA00023224"/>
    </source>
</evidence>
<evidence type="ECO:0000256" key="9">
    <source>
        <dbReference type="RuleBase" id="RU000688"/>
    </source>
</evidence>
<dbReference type="InterPro" id="IPR017452">
    <property type="entry name" value="GPCR_Rhodpsn_7TM"/>
</dbReference>
<dbReference type="Pfam" id="PF00001">
    <property type="entry name" value="7tm_1"/>
    <property type="match status" value="1"/>
</dbReference>
<sequence length="464" mass="52477">MATGTVMITLILLSLSFLTLLALLGNILVVISVRRFPRLRSQFCFHILSGLAAADICVSVFVMPWSMVYLVLEYWPFGLVLCNMWMSSDVMCCTASILHLCLVAFDRYLAIAYPLRYGILVTKTRIRVSMVVIWLTSAAISFFPIHLGWFHVHTNSSSDNHTVINFRDTGPPLCELEVNAIYAVVSSSTSFYVPFVVCVTLYSRILYIAHQQFRQVRKIRVPSFRDPRIKFSSVGQGGTSGQTDTMAMEKNKAQEESKQTTWTAELRRQPNKNRHGLLVHSVLSRLSVTDGISMRIIRTRRATSSPSIELKRTRKETASVHKTELKAIKTIGLLLGFFSLCWLPFFVAYLVQAFCTVSCKIPHRLTTFLTWIGYANSAVNPVLYGFLQRDFRAAFCTLIHRPVLQYEVPNLKTKLGKFCVGDSNLNHSAPAWAGDYELNQKPMTLEPIRIQLSGEESREIHTKG</sequence>
<dbReference type="Proteomes" id="UP000054324">
    <property type="component" value="Unassembled WGS sequence"/>
</dbReference>
<evidence type="ECO:0000313" key="10">
    <source>
        <dbReference type="EMBL" id="KER33299.1"/>
    </source>
</evidence>
<keyword evidence="8 9" id="KW-0807">Transducer</keyword>
<dbReference type="PROSITE" id="PS00237">
    <property type="entry name" value="G_PROTEIN_RECEP_F1_1"/>
    <property type="match status" value="1"/>
</dbReference>
<dbReference type="CDD" id="cd14967">
    <property type="entry name" value="7tmA_amine_R-like"/>
    <property type="match status" value="1"/>
</dbReference>
<dbReference type="PANTHER" id="PTHR24248:SF66">
    <property type="entry name" value="OCTOPAMINE RECEPTOR BETA-3R"/>
    <property type="match status" value="1"/>
</dbReference>
<gene>
    <name evidence="10" type="ORF">T265_00799</name>
</gene>
<dbReference type="RefSeq" id="XP_009162935.1">
    <property type="nucleotide sequence ID" value="XM_009164671.1"/>
</dbReference>
<reference evidence="10 11" key="1">
    <citation type="submission" date="2013-11" db="EMBL/GenBank/DDBJ databases">
        <title>Opisthorchis viverrini - life in the bile duct.</title>
        <authorList>
            <person name="Young N.D."/>
            <person name="Nagarajan N."/>
            <person name="Lin S.J."/>
            <person name="Korhonen P.K."/>
            <person name="Jex A.R."/>
            <person name="Hall R.S."/>
            <person name="Safavi-Hemami H."/>
            <person name="Kaewkong W."/>
            <person name="Bertrand D."/>
            <person name="Gao S."/>
            <person name="Seet Q."/>
            <person name="Wongkham S."/>
            <person name="Teh B.T."/>
            <person name="Wongkham C."/>
            <person name="Intapan P.M."/>
            <person name="Maleewong W."/>
            <person name="Yang X."/>
            <person name="Hu M."/>
            <person name="Wang Z."/>
            <person name="Hofmann A."/>
            <person name="Sternberg P.W."/>
            <person name="Tan P."/>
            <person name="Wang J."/>
            <person name="Gasser R.B."/>
        </authorList>
    </citation>
    <scope>NUCLEOTIDE SEQUENCE [LARGE SCALE GENOMIC DNA]</scope>
</reference>
<evidence type="ECO:0000256" key="4">
    <source>
        <dbReference type="ARBA" id="ARBA00022989"/>
    </source>
</evidence>
<evidence type="ECO:0000313" key="11">
    <source>
        <dbReference type="Proteomes" id="UP000054324"/>
    </source>
</evidence>
<dbReference type="OrthoDB" id="5957871at2759"/>
<dbReference type="GO" id="GO:0005886">
    <property type="term" value="C:plasma membrane"/>
    <property type="evidence" value="ECO:0007669"/>
    <property type="project" value="UniProtKB-SubCell"/>
</dbReference>
<protein>
    <submittedName>
        <fullName evidence="10">Uncharacterized protein</fullName>
    </submittedName>
</protein>
<keyword evidence="2" id="KW-1003">Cell membrane</keyword>
<dbReference type="CTD" id="20314987"/>
<accession>A0A075AJF6</accession>
<evidence type="ECO:0000256" key="5">
    <source>
        <dbReference type="ARBA" id="ARBA00023040"/>
    </source>
</evidence>
<dbReference type="GO" id="GO:0071880">
    <property type="term" value="P:adenylate cyclase-activating adrenergic receptor signaling pathway"/>
    <property type="evidence" value="ECO:0007669"/>
    <property type="project" value="TreeGrafter"/>
</dbReference>
<evidence type="ECO:0000256" key="6">
    <source>
        <dbReference type="ARBA" id="ARBA00023136"/>
    </source>
</evidence>
<dbReference type="PANTHER" id="PTHR24248">
    <property type="entry name" value="ADRENERGIC RECEPTOR-RELATED G-PROTEIN COUPLED RECEPTOR"/>
    <property type="match status" value="1"/>
</dbReference>
<evidence type="ECO:0000256" key="1">
    <source>
        <dbReference type="ARBA" id="ARBA00004651"/>
    </source>
</evidence>
<keyword evidence="4" id="KW-1133">Transmembrane helix</keyword>
<keyword evidence="3 9" id="KW-0812">Transmembrane</keyword>
<name>A0A075AJF6_OPIVI</name>
<dbReference type="EMBL" id="KL596626">
    <property type="protein sequence ID" value="KER33299.1"/>
    <property type="molecule type" value="Genomic_DNA"/>
</dbReference>
<keyword evidence="7 9" id="KW-0675">Receptor</keyword>
<dbReference type="AlphaFoldDB" id="A0A075AJF6"/>
<comment type="subcellular location">
    <subcellularLocation>
        <location evidence="1">Cell membrane</location>
        <topology evidence="1">Multi-pass membrane protein</topology>
    </subcellularLocation>
</comment>
<dbReference type="GO" id="GO:0043410">
    <property type="term" value="P:positive regulation of MAPK cascade"/>
    <property type="evidence" value="ECO:0007669"/>
    <property type="project" value="TreeGrafter"/>
</dbReference>
<dbReference type="SUPFAM" id="SSF81321">
    <property type="entry name" value="Family A G protein-coupled receptor-like"/>
    <property type="match status" value="1"/>
</dbReference>
<dbReference type="Gene3D" id="1.20.1070.10">
    <property type="entry name" value="Rhodopsin 7-helix transmembrane proteins"/>
    <property type="match status" value="2"/>
</dbReference>
<dbReference type="STRING" id="6198.A0A075AJF6"/>
<evidence type="ECO:0000256" key="2">
    <source>
        <dbReference type="ARBA" id="ARBA00022475"/>
    </source>
</evidence>
<proteinExistence type="inferred from homology"/>
<dbReference type="InterPro" id="IPR000276">
    <property type="entry name" value="GPCR_Rhodpsn"/>
</dbReference>
<keyword evidence="11" id="KW-1185">Reference proteome</keyword>
<keyword evidence="5 9" id="KW-0297">G-protein coupled receptor</keyword>
<dbReference type="PROSITE" id="PS50262">
    <property type="entry name" value="G_PROTEIN_RECEP_F1_2"/>
    <property type="match status" value="1"/>
</dbReference>
<dbReference type="GeneID" id="20314987"/>
<keyword evidence="6" id="KW-0472">Membrane</keyword>
<evidence type="ECO:0000256" key="3">
    <source>
        <dbReference type="ARBA" id="ARBA00022692"/>
    </source>
</evidence>
<dbReference type="KEGG" id="ovi:T265_00799"/>